<comment type="cofactor">
    <cofactor evidence="14">
        <name>Mg(2+)</name>
        <dbReference type="ChEBI" id="CHEBI:18420"/>
    </cofactor>
    <text evidence="14">Binds 1 Mg(2+) ion per subunit.</text>
</comment>
<dbReference type="GO" id="GO:0005737">
    <property type="term" value="C:cytoplasm"/>
    <property type="evidence" value="ECO:0007669"/>
    <property type="project" value="UniProtKB-SubCell"/>
</dbReference>
<comment type="pathway">
    <text evidence="3 14">Amino-acid biosynthesis; L-histidine biosynthesis; L-histidine from 5-phospho-alpha-D-ribose 1-diphosphate: step 3/9.</text>
</comment>
<dbReference type="InterPro" id="IPR026660">
    <property type="entry name" value="PRA-CH"/>
</dbReference>
<accession>A0A4S8PJ30</accession>
<evidence type="ECO:0000256" key="6">
    <source>
        <dbReference type="ARBA" id="ARBA00008299"/>
    </source>
</evidence>
<keyword evidence="13 14" id="KW-0368">Histidine biosynthesis</keyword>
<dbReference type="PANTHER" id="PTHR42945">
    <property type="entry name" value="HISTIDINE BIOSYNTHESIS BIFUNCTIONAL PROTEIN"/>
    <property type="match status" value="1"/>
</dbReference>
<name>A0A4S8PJ30_9ACTN</name>
<reference evidence="17 18" key="1">
    <citation type="journal article" date="2018" name="Int. J. Syst. Evol. Microbiol.">
        <title>Glycomyces paridis sp. nov., isolated from the medicinal plant Paris polyphylla.</title>
        <authorList>
            <person name="Fang X.M."/>
            <person name="Bai J.L."/>
            <person name="Su J."/>
            <person name="Zhao L.L."/>
            <person name="Liu H.Y."/>
            <person name="Ma B.P."/>
            <person name="Zhang Y.Q."/>
            <person name="Yu L.Y."/>
        </authorList>
    </citation>
    <scope>NUCLEOTIDE SEQUENCE [LARGE SCALE GENOMIC DNA]</scope>
    <source>
        <strain evidence="17 18">CPCC 204357</strain>
    </source>
</reference>
<evidence type="ECO:0000256" key="8">
    <source>
        <dbReference type="ARBA" id="ARBA00022605"/>
    </source>
</evidence>
<organism evidence="17 18">
    <name type="scientific">Glycomyces paridis</name>
    <dbReference type="NCBI Taxonomy" id="2126555"/>
    <lineage>
        <taxon>Bacteria</taxon>
        <taxon>Bacillati</taxon>
        <taxon>Actinomycetota</taxon>
        <taxon>Actinomycetes</taxon>
        <taxon>Glycomycetales</taxon>
        <taxon>Glycomycetaceae</taxon>
        <taxon>Glycomyces</taxon>
    </lineage>
</organism>
<gene>
    <name evidence="14 17" type="primary">hisI</name>
    <name evidence="17" type="ORF">E9998_12455</name>
</gene>
<dbReference type="NCBIfam" id="NF000768">
    <property type="entry name" value="PRK00051.1"/>
    <property type="match status" value="1"/>
</dbReference>
<feature type="binding site" evidence="14">
    <location>
        <position position="114"/>
    </location>
    <ligand>
        <name>Mg(2+)</name>
        <dbReference type="ChEBI" id="CHEBI:18420"/>
    </ligand>
</feature>
<dbReference type="HAMAP" id="MF_01021">
    <property type="entry name" value="HisI"/>
    <property type="match status" value="1"/>
</dbReference>
<evidence type="ECO:0000256" key="14">
    <source>
        <dbReference type="HAMAP-Rule" id="MF_01021"/>
    </source>
</evidence>
<proteinExistence type="inferred from homology"/>
<comment type="catalytic activity">
    <reaction evidence="1 14">
        <text>1-(5-phospho-beta-D-ribosyl)-5'-AMP + H2O = 1-(5-phospho-beta-D-ribosyl)-5-[(5-phospho-beta-D-ribosylamino)methylideneamino]imidazole-4-carboxamide</text>
        <dbReference type="Rhea" id="RHEA:20049"/>
        <dbReference type="ChEBI" id="CHEBI:15377"/>
        <dbReference type="ChEBI" id="CHEBI:58435"/>
        <dbReference type="ChEBI" id="CHEBI:59457"/>
        <dbReference type="EC" id="3.5.4.19"/>
    </reaction>
</comment>
<dbReference type="GO" id="GO:0004635">
    <property type="term" value="F:phosphoribosyl-AMP cyclohydrolase activity"/>
    <property type="evidence" value="ECO:0007669"/>
    <property type="project" value="UniProtKB-UniRule"/>
</dbReference>
<comment type="pathway">
    <text evidence="4">Amino-acid biosynthesis; L-histidine biosynthesis; L-histidine from 5-phospho-alpha-D-ribose 1-diphosphate: step 2/9.</text>
</comment>
<evidence type="ECO:0000313" key="18">
    <source>
        <dbReference type="Proteomes" id="UP000305792"/>
    </source>
</evidence>
<dbReference type="SUPFAM" id="SSF141734">
    <property type="entry name" value="HisI-like"/>
    <property type="match status" value="1"/>
</dbReference>
<comment type="caution">
    <text evidence="17">The sequence shown here is derived from an EMBL/GenBank/DDBJ whole genome shotgun (WGS) entry which is preliminary data.</text>
</comment>
<evidence type="ECO:0000256" key="3">
    <source>
        <dbReference type="ARBA" id="ARBA00005169"/>
    </source>
</evidence>
<dbReference type="InterPro" id="IPR002496">
    <property type="entry name" value="PRib_AMP_CycHydrolase_dom"/>
</dbReference>
<keyword evidence="12 14" id="KW-0460">Magnesium</keyword>
<evidence type="ECO:0000313" key="17">
    <source>
        <dbReference type="EMBL" id="THV28409.1"/>
    </source>
</evidence>
<evidence type="ECO:0000256" key="15">
    <source>
        <dbReference type="SAM" id="MobiDB-lite"/>
    </source>
</evidence>
<dbReference type="RefSeq" id="WP_136530020.1">
    <property type="nucleotide sequence ID" value="NZ_STGX01000008.1"/>
</dbReference>
<comment type="subcellular location">
    <subcellularLocation>
        <location evidence="14">Cytoplasm</location>
    </subcellularLocation>
</comment>
<evidence type="ECO:0000259" key="16">
    <source>
        <dbReference type="Pfam" id="PF01502"/>
    </source>
</evidence>
<feature type="binding site" evidence="14">
    <location>
        <position position="127"/>
    </location>
    <ligand>
        <name>Zn(2+)</name>
        <dbReference type="ChEBI" id="CHEBI:29105"/>
        <note>ligand shared between dimeric partners</note>
    </ligand>
</feature>
<dbReference type="GO" id="GO:0004636">
    <property type="term" value="F:phosphoribosyl-ATP diphosphatase activity"/>
    <property type="evidence" value="ECO:0007669"/>
    <property type="project" value="UniProtKB-EC"/>
</dbReference>
<evidence type="ECO:0000256" key="11">
    <source>
        <dbReference type="ARBA" id="ARBA00022833"/>
    </source>
</evidence>
<dbReference type="GO" id="GO:0000287">
    <property type="term" value="F:magnesium ion binding"/>
    <property type="evidence" value="ECO:0007669"/>
    <property type="project" value="UniProtKB-UniRule"/>
</dbReference>
<keyword evidence="10 14" id="KW-0378">Hydrolase</keyword>
<dbReference type="GO" id="GO:0008270">
    <property type="term" value="F:zinc ion binding"/>
    <property type="evidence" value="ECO:0007669"/>
    <property type="project" value="UniProtKB-UniRule"/>
</dbReference>
<evidence type="ECO:0000256" key="2">
    <source>
        <dbReference type="ARBA" id="ARBA00001460"/>
    </source>
</evidence>
<keyword evidence="18" id="KW-1185">Reference proteome</keyword>
<comment type="similarity">
    <text evidence="5">In the C-terminal section; belongs to the PRA-PH family.</text>
</comment>
<dbReference type="FunFam" id="3.10.20.810:FF:000001">
    <property type="entry name" value="Histidine biosynthesis bifunctional protein HisIE"/>
    <property type="match status" value="1"/>
</dbReference>
<dbReference type="InterPro" id="IPR038019">
    <property type="entry name" value="PRib_AMP_CycHydrolase_sf"/>
</dbReference>
<evidence type="ECO:0000256" key="4">
    <source>
        <dbReference type="ARBA" id="ARBA00005204"/>
    </source>
</evidence>
<feature type="binding site" evidence="14">
    <location>
        <position position="112"/>
    </location>
    <ligand>
        <name>Mg(2+)</name>
        <dbReference type="ChEBI" id="CHEBI:18420"/>
    </ligand>
</feature>
<evidence type="ECO:0000256" key="9">
    <source>
        <dbReference type="ARBA" id="ARBA00022723"/>
    </source>
</evidence>
<dbReference type="EC" id="3.5.4.19" evidence="14"/>
<dbReference type="Gene3D" id="3.10.20.810">
    <property type="entry name" value="Phosphoribosyl-AMP cyclohydrolase"/>
    <property type="match status" value="1"/>
</dbReference>
<feature type="domain" description="Phosphoribosyl-AMP cyclohydrolase" evidence="16">
    <location>
        <begin position="63"/>
        <end position="136"/>
    </location>
</feature>
<dbReference type="Proteomes" id="UP000305792">
    <property type="component" value="Unassembled WGS sequence"/>
</dbReference>
<keyword evidence="8 14" id="KW-0028">Amino-acid biosynthesis</keyword>
<keyword evidence="11 14" id="KW-0862">Zinc</keyword>
<feature type="binding site" evidence="14">
    <location>
        <position position="110"/>
    </location>
    <ligand>
        <name>Mg(2+)</name>
        <dbReference type="ChEBI" id="CHEBI:18420"/>
    </ligand>
</feature>
<comment type="subunit">
    <text evidence="14">Homodimer.</text>
</comment>
<dbReference type="PANTHER" id="PTHR42945:SF11">
    <property type="entry name" value="PHOSPHORIBOSYL-AMP CYCLOHYDROLASE"/>
    <property type="match status" value="1"/>
</dbReference>
<evidence type="ECO:0000256" key="10">
    <source>
        <dbReference type="ARBA" id="ARBA00022801"/>
    </source>
</evidence>
<dbReference type="EMBL" id="STGX01000008">
    <property type="protein sequence ID" value="THV28409.1"/>
    <property type="molecule type" value="Genomic_DNA"/>
</dbReference>
<evidence type="ECO:0000256" key="5">
    <source>
        <dbReference type="ARBA" id="ARBA00007731"/>
    </source>
</evidence>
<keyword evidence="9 14" id="KW-0479">Metal-binding</keyword>
<dbReference type="Pfam" id="PF01502">
    <property type="entry name" value="PRA-CH"/>
    <property type="match status" value="1"/>
</dbReference>
<sequence>MTPSIPRFTPAGPRWTRPASGRPQSVDVEGQQSSDDAIANLTFNADGLVPAIAQQHDTGEVLMLAWMDAEALRRTIASKEATYWSRSRGEYWVKGATSGHRQAVVAVAVDCDGDTVLLQVDQTGPACHTGTRTCFTGRQIA</sequence>
<evidence type="ECO:0000256" key="13">
    <source>
        <dbReference type="ARBA" id="ARBA00023102"/>
    </source>
</evidence>
<feature type="binding site" evidence="14">
    <location>
        <position position="111"/>
    </location>
    <ligand>
        <name>Zn(2+)</name>
        <dbReference type="ChEBI" id="CHEBI:29105"/>
        <note>ligand shared between dimeric partners</note>
    </ligand>
</feature>
<dbReference type="UniPathway" id="UPA00031">
    <property type="reaction ID" value="UER00008"/>
</dbReference>
<comment type="catalytic activity">
    <reaction evidence="2">
        <text>1-(5-phospho-beta-D-ribosyl)-ATP + H2O = 1-(5-phospho-beta-D-ribosyl)-5'-AMP + diphosphate + H(+)</text>
        <dbReference type="Rhea" id="RHEA:22828"/>
        <dbReference type="ChEBI" id="CHEBI:15377"/>
        <dbReference type="ChEBI" id="CHEBI:15378"/>
        <dbReference type="ChEBI" id="CHEBI:33019"/>
        <dbReference type="ChEBI" id="CHEBI:59457"/>
        <dbReference type="ChEBI" id="CHEBI:73183"/>
        <dbReference type="EC" id="3.6.1.31"/>
    </reaction>
</comment>
<dbReference type="AlphaFoldDB" id="A0A4S8PJ30"/>
<comment type="function">
    <text evidence="14">Catalyzes the hydrolysis of the adenine ring of phosphoribosyl-AMP.</text>
</comment>
<keyword evidence="7 14" id="KW-0963">Cytoplasm</keyword>
<evidence type="ECO:0000256" key="12">
    <source>
        <dbReference type="ARBA" id="ARBA00022842"/>
    </source>
</evidence>
<comment type="similarity">
    <text evidence="14">Belongs to the PRA-CH family.</text>
</comment>
<dbReference type="GO" id="GO:0000105">
    <property type="term" value="P:L-histidine biosynthetic process"/>
    <property type="evidence" value="ECO:0007669"/>
    <property type="project" value="UniProtKB-UniRule"/>
</dbReference>
<feature type="region of interest" description="Disordered" evidence="15">
    <location>
        <begin position="1"/>
        <end position="32"/>
    </location>
</feature>
<comment type="cofactor">
    <cofactor evidence="14">
        <name>Zn(2+)</name>
        <dbReference type="ChEBI" id="CHEBI:29105"/>
    </cofactor>
    <text evidence="14">Binds 1 zinc ion per subunit.</text>
</comment>
<dbReference type="OrthoDB" id="9795769at2"/>
<protein>
    <recommendedName>
        <fullName evidence="14">Phosphoribosyl-AMP cyclohydrolase</fullName>
        <shortName evidence="14">PRA-CH</shortName>
        <ecNumber evidence="14">3.5.4.19</ecNumber>
    </recommendedName>
</protein>
<feature type="binding site" evidence="14">
    <location>
        <position position="134"/>
    </location>
    <ligand>
        <name>Zn(2+)</name>
        <dbReference type="ChEBI" id="CHEBI:29105"/>
        <note>ligand shared between dimeric partners</note>
    </ligand>
</feature>
<evidence type="ECO:0000256" key="7">
    <source>
        <dbReference type="ARBA" id="ARBA00022490"/>
    </source>
</evidence>
<comment type="similarity">
    <text evidence="6">In the N-terminal section; belongs to the PRA-CH family.</text>
</comment>
<evidence type="ECO:0000256" key="1">
    <source>
        <dbReference type="ARBA" id="ARBA00000024"/>
    </source>
</evidence>